<dbReference type="InterPro" id="IPR005025">
    <property type="entry name" value="FMN_Rdtase-like_dom"/>
</dbReference>
<dbReference type="Gene3D" id="3.40.50.360">
    <property type="match status" value="1"/>
</dbReference>
<dbReference type="Pfam" id="PF03358">
    <property type="entry name" value="FMN_red"/>
    <property type="match status" value="1"/>
</dbReference>
<sequence>MTRIVGISGSLRKASYNAGLLRAAEALMPEGATLEIASIADVPLYDADVEADGIPQAVTALKQAMIGADGLLLATPEYNNGIPGVFKNAIDWASRPAADIGKVFGGRPVAVLGASPGGFGTILAQNDWLPVLRTLGTRPWYGGRLLVSRAGQAFDAEGNLIDEAMRERLREFVAGFVQFVRMED</sequence>
<keyword evidence="3" id="KW-1185">Reference proteome</keyword>
<dbReference type="Proteomes" id="UP000286100">
    <property type="component" value="Unassembled WGS sequence"/>
</dbReference>
<evidence type="ECO:0000313" key="2">
    <source>
        <dbReference type="EMBL" id="RJF91038.1"/>
    </source>
</evidence>
<reference evidence="2 3" key="1">
    <citation type="submission" date="2018-09" db="EMBL/GenBank/DDBJ databases">
        <authorList>
            <person name="Zhu H."/>
        </authorList>
    </citation>
    <scope>NUCLEOTIDE SEQUENCE [LARGE SCALE GENOMIC DNA]</scope>
    <source>
        <strain evidence="2 3">K2R01-6</strain>
    </source>
</reference>
<dbReference type="InterPro" id="IPR029039">
    <property type="entry name" value="Flavoprotein-like_sf"/>
</dbReference>
<dbReference type="InterPro" id="IPR050712">
    <property type="entry name" value="NAD(P)H-dep_reductase"/>
</dbReference>
<dbReference type="EMBL" id="QYUM01000003">
    <property type="protein sequence ID" value="RJF91038.1"/>
    <property type="molecule type" value="Genomic_DNA"/>
</dbReference>
<name>A0A418WM10_9SPHN</name>
<dbReference type="PANTHER" id="PTHR30543">
    <property type="entry name" value="CHROMATE REDUCTASE"/>
    <property type="match status" value="1"/>
</dbReference>
<gene>
    <name evidence="2" type="ORF">D3876_12880</name>
</gene>
<protein>
    <submittedName>
        <fullName evidence="2">NAD(P)H-dependent oxidoreductase</fullName>
    </submittedName>
</protein>
<organism evidence="2 3">
    <name type="scientific">Sphingomonas cavernae</name>
    <dbReference type="NCBI Taxonomy" id="2320861"/>
    <lineage>
        <taxon>Bacteria</taxon>
        <taxon>Pseudomonadati</taxon>
        <taxon>Pseudomonadota</taxon>
        <taxon>Alphaproteobacteria</taxon>
        <taxon>Sphingomonadales</taxon>
        <taxon>Sphingomonadaceae</taxon>
        <taxon>Sphingomonas</taxon>
    </lineage>
</organism>
<evidence type="ECO:0000313" key="3">
    <source>
        <dbReference type="Proteomes" id="UP000286100"/>
    </source>
</evidence>
<dbReference type="RefSeq" id="WP_119762756.1">
    <property type="nucleotide sequence ID" value="NZ_QYUM01000003.1"/>
</dbReference>
<dbReference type="PANTHER" id="PTHR30543:SF21">
    <property type="entry name" value="NAD(P)H-DEPENDENT FMN REDUCTASE LOT6"/>
    <property type="match status" value="1"/>
</dbReference>
<dbReference type="OrthoDB" id="9812295at2"/>
<evidence type="ECO:0000259" key="1">
    <source>
        <dbReference type="Pfam" id="PF03358"/>
    </source>
</evidence>
<dbReference type="SUPFAM" id="SSF52218">
    <property type="entry name" value="Flavoproteins"/>
    <property type="match status" value="1"/>
</dbReference>
<proteinExistence type="predicted"/>
<dbReference type="GO" id="GO:0005829">
    <property type="term" value="C:cytosol"/>
    <property type="evidence" value="ECO:0007669"/>
    <property type="project" value="TreeGrafter"/>
</dbReference>
<feature type="domain" description="NADPH-dependent FMN reductase-like" evidence="1">
    <location>
        <begin position="2"/>
        <end position="144"/>
    </location>
</feature>
<dbReference type="AlphaFoldDB" id="A0A418WM10"/>
<accession>A0A418WM10</accession>
<dbReference type="GO" id="GO:0010181">
    <property type="term" value="F:FMN binding"/>
    <property type="evidence" value="ECO:0007669"/>
    <property type="project" value="TreeGrafter"/>
</dbReference>
<dbReference type="GO" id="GO:0016491">
    <property type="term" value="F:oxidoreductase activity"/>
    <property type="evidence" value="ECO:0007669"/>
    <property type="project" value="InterPro"/>
</dbReference>
<comment type="caution">
    <text evidence="2">The sequence shown here is derived from an EMBL/GenBank/DDBJ whole genome shotgun (WGS) entry which is preliminary data.</text>
</comment>